<feature type="non-terminal residue" evidence="2">
    <location>
        <position position="1"/>
    </location>
</feature>
<sequence length="71" mass="7615">VIVELDAGVRGVGSGAVSVILPGLVENSMAAGKGAGKPVSLWDNMRIRFIVCFLGVFVCYFYYGILQETME</sequence>
<protein>
    <submittedName>
        <fullName evidence="2">Uncharacterized protein</fullName>
    </submittedName>
</protein>
<gene>
    <name evidence="2" type="ORF">XENOCAPTIV_010220</name>
</gene>
<evidence type="ECO:0000313" key="3">
    <source>
        <dbReference type="Proteomes" id="UP001434883"/>
    </source>
</evidence>
<proteinExistence type="predicted"/>
<dbReference type="EMBL" id="JAHRIN010059040">
    <property type="protein sequence ID" value="MEQ2211639.1"/>
    <property type="molecule type" value="Genomic_DNA"/>
</dbReference>
<feature type="transmembrane region" description="Helical" evidence="1">
    <location>
        <begin position="47"/>
        <end position="66"/>
    </location>
</feature>
<reference evidence="2 3" key="1">
    <citation type="submission" date="2021-06" db="EMBL/GenBank/DDBJ databases">
        <authorList>
            <person name="Palmer J.M."/>
        </authorList>
    </citation>
    <scope>NUCLEOTIDE SEQUENCE [LARGE SCALE GENOMIC DNA]</scope>
    <source>
        <strain evidence="2 3">XC_2019</strain>
        <tissue evidence="2">Muscle</tissue>
    </source>
</reference>
<name>A0ABV0RTR5_9TELE</name>
<evidence type="ECO:0000256" key="1">
    <source>
        <dbReference type="SAM" id="Phobius"/>
    </source>
</evidence>
<keyword evidence="1" id="KW-1133">Transmembrane helix</keyword>
<keyword evidence="1" id="KW-0812">Transmembrane</keyword>
<keyword evidence="1" id="KW-0472">Membrane</keyword>
<keyword evidence="3" id="KW-1185">Reference proteome</keyword>
<evidence type="ECO:0000313" key="2">
    <source>
        <dbReference type="EMBL" id="MEQ2211639.1"/>
    </source>
</evidence>
<comment type="caution">
    <text evidence="2">The sequence shown here is derived from an EMBL/GenBank/DDBJ whole genome shotgun (WGS) entry which is preliminary data.</text>
</comment>
<dbReference type="Proteomes" id="UP001434883">
    <property type="component" value="Unassembled WGS sequence"/>
</dbReference>
<organism evidence="2 3">
    <name type="scientific">Xenoophorus captivus</name>
    <dbReference type="NCBI Taxonomy" id="1517983"/>
    <lineage>
        <taxon>Eukaryota</taxon>
        <taxon>Metazoa</taxon>
        <taxon>Chordata</taxon>
        <taxon>Craniata</taxon>
        <taxon>Vertebrata</taxon>
        <taxon>Euteleostomi</taxon>
        <taxon>Actinopterygii</taxon>
        <taxon>Neopterygii</taxon>
        <taxon>Teleostei</taxon>
        <taxon>Neoteleostei</taxon>
        <taxon>Acanthomorphata</taxon>
        <taxon>Ovalentaria</taxon>
        <taxon>Atherinomorphae</taxon>
        <taxon>Cyprinodontiformes</taxon>
        <taxon>Goodeidae</taxon>
        <taxon>Xenoophorus</taxon>
    </lineage>
</organism>
<accession>A0ABV0RTR5</accession>